<keyword evidence="1" id="KW-0732">Signal</keyword>
<dbReference type="SMART" id="SM00062">
    <property type="entry name" value="PBPb"/>
    <property type="match status" value="1"/>
</dbReference>
<keyword evidence="3" id="KW-0472">Membrane</keyword>
<feature type="coiled-coil region" evidence="2">
    <location>
        <begin position="301"/>
        <end position="401"/>
    </location>
</feature>
<proteinExistence type="predicted"/>
<dbReference type="Proteomes" id="UP000010824">
    <property type="component" value="Chromosome"/>
</dbReference>
<sequence length="605" mass="66716" precursor="true">MLTGPRATIRPLPYSRTARVLKQALILSAVILLFSQLIIPSASARDVRIANTDLRPTLFTDEQGKPSGFFVDIIEDIATQEGWNVIWVPGTLSESWGRLSSGEIDLLPGVTSTPERLKTYDFNNESALSIWSQVYARPGSGINTILDLDGKQITSVRGAASGIGFRDYAGKFNVNVTLLEKDTPAEIFSATVKGEVDALVVYNTGAHEDAKTYGLVATPVMFNPTQFGFAVQKGKNQDLLPVIDRYLAKGKADPASTYNNAMQKWFGTKGTGEVIPARVLWGLAAVAVLAGLFVIMSVILRREIRKKTAELSQQNESLQAEVKNRTRAEEALVANNQELSAAYEQLTATEEELQENYQEINAAYAQLTAAEEELREKYEELNRSEQALMQARRKLTSLNALTFEDLRNAVFSLEGYLSLARQDPAGEKVGTYLGRSEGILHAVRHAMEAAKKYQELGINPPRWQNVKIVLLNALSHLDFSEISRVTELDELEIFADPLLEDVFFILMENVLHHGKGATEVRIGYREEAAKLTITIEDNGPGIPEAGKEKIFGRDYKAMKGGSGLFLAREILSITGISIRETGVPGNGTRFEIVVPESRYRKGGQS</sequence>
<feature type="transmembrane region" description="Helical" evidence="3">
    <location>
        <begin position="279"/>
        <end position="300"/>
    </location>
</feature>
<feature type="domain" description="Histidine kinase" evidence="4">
    <location>
        <begin position="499"/>
        <end position="598"/>
    </location>
</feature>
<dbReference type="STRING" id="593750.Metfor_0409"/>
<evidence type="ECO:0000259" key="4">
    <source>
        <dbReference type="PROSITE" id="PS50109"/>
    </source>
</evidence>
<evidence type="ECO:0000313" key="5">
    <source>
        <dbReference type="EMBL" id="AGB01482.1"/>
    </source>
</evidence>
<organism evidence="5 6">
    <name type="scientific">Methanoregula formicica (strain DSM 22288 / NBRC 105244 / SMSP)</name>
    <dbReference type="NCBI Taxonomy" id="593750"/>
    <lineage>
        <taxon>Archaea</taxon>
        <taxon>Methanobacteriati</taxon>
        <taxon>Methanobacteriota</taxon>
        <taxon>Stenosarchaea group</taxon>
        <taxon>Methanomicrobia</taxon>
        <taxon>Methanomicrobiales</taxon>
        <taxon>Methanoregulaceae</taxon>
        <taxon>Methanoregula</taxon>
    </lineage>
</organism>
<dbReference type="AlphaFoldDB" id="L0H9Q4"/>
<keyword evidence="2" id="KW-0175">Coiled coil</keyword>
<protein>
    <submittedName>
        <fullName evidence="5">Periplasmic component of amino acid ABC-type transporter/signal transduction system</fullName>
    </submittedName>
</protein>
<dbReference type="eggNOG" id="arCOG01799">
    <property type="taxonomic scope" value="Archaea"/>
</dbReference>
<dbReference type="Gene3D" id="3.30.565.10">
    <property type="entry name" value="Histidine kinase-like ATPase, C-terminal domain"/>
    <property type="match status" value="1"/>
</dbReference>
<dbReference type="KEGG" id="mfo:Metfor_0409"/>
<dbReference type="GeneID" id="25397775"/>
<name>L0H9Q4_METFS</name>
<evidence type="ECO:0000256" key="2">
    <source>
        <dbReference type="SAM" id="Coils"/>
    </source>
</evidence>
<dbReference type="InterPro" id="IPR005467">
    <property type="entry name" value="His_kinase_dom"/>
</dbReference>
<dbReference type="RefSeq" id="WP_015284446.1">
    <property type="nucleotide sequence ID" value="NC_019943.1"/>
</dbReference>
<dbReference type="SUPFAM" id="SSF55874">
    <property type="entry name" value="ATPase domain of HSP90 chaperone/DNA topoisomerase II/histidine kinase"/>
    <property type="match status" value="1"/>
</dbReference>
<dbReference type="CDD" id="cd00075">
    <property type="entry name" value="HATPase"/>
    <property type="match status" value="1"/>
</dbReference>
<dbReference type="PANTHER" id="PTHR35936:SF38">
    <property type="entry name" value="GLUTAMINE-BINDING PERIPLASMIC PROTEIN"/>
    <property type="match status" value="1"/>
</dbReference>
<dbReference type="InParanoid" id="L0H9Q4"/>
<dbReference type="InterPro" id="IPR001638">
    <property type="entry name" value="Solute-binding_3/MltF_N"/>
</dbReference>
<dbReference type="Pfam" id="PF00497">
    <property type="entry name" value="SBP_bac_3"/>
    <property type="match status" value="1"/>
</dbReference>
<evidence type="ECO:0000256" key="3">
    <source>
        <dbReference type="SAM" id="Phobius"/>
    </source>
</evidence>
<keyword evidence="6" id="KW-1185">Reference proteome</keyword>
<keyword evidence="3" id="KW-1133">Transmembrane helix</keyword>
<dbReference type="SMART" id="SM00387">
    <property type="entry name" value="HATPase_c"/>
    <property type="match status" value="1"/>
</dbReference>
<evidence type="ECO:0000256" key="1">
    <source>
        <dbReference type="ARBA" id="ARBA00022729"/>
    </source>
</evidence>
<keyword evidence="3" id="KW-0812">Transmembrane</keyword>
<gene>
    <name evidence="5" type="ordered locus">Metfor_0409</name>
</gene>
<dbReference type="PROSITE" id="PS50109">
    <property type="entry name" value="HIS_KIN"/>
    <property type="match status" value="1"/>
</dbReference>
<evidence type="ECO:0000313" key="6">
    <source>
        <dbReference type="Proteomes" id="UP000010824"/>
    </source>
</evidence>
<dbReference type="EMBL" id="CP003167">
    <property type="protein sequence ID" value="AGB01482.1"/>
    <property type="molecule type" value="Genomic_DNA"/>
</dbReference>
<dbReference type="InterPro" id="IPR003594">
    <property type="entry name" value="HATPase_dom"/>
</dbReference>
<reference evidence="5 6" key="2">
    <citation type="journal article" date="2014" name="Genome Announc.">
        <title>Complete Genome Sequence of Methanoregula formicica SMSPT, a Mesophilic Hydrogenotrophic Methanogen Isolated from a Methanogenic Upflow Anaerobic Sludge Blanket Reactor.</title>
        <authorList>
            <person name="Yamamoto K."/>
            <person name="Tamaki H."/>
            <person name="Cadillo-Quiroz H."/>
            <person name="Imachi H."/>
            <person name="Kyrpides N."/>
            <person name="Woyke T."/>
            <person name="Goodwin L."/>
            <person name="Zinder S.H."/>
            <person name="Kamagata Y."/>
            <person name="Liu W.T."/>
        </authorList>
    </citation>
    <scope>NUCLEOTIDE SEQUENCE [LARGE SCALE GENOMIC DNA]</scope>
    <source>
        <strain evidence="6">DSM 22288 / NBRC 105244 / SMSP</strain>
    </source>
</reference>
<dbReference type="HOGENOM" id="CLU_000445_114_69_2"/>
<reference evidence="6" key="1">
    <citation type="submission" date="2011-12" db="EMBL/GenBank/DDBJ databases">
        <title>Complete sequence of Methanoregula formicicum SMSP.</title>
        <authorList>
            <person name="Lucas S."/>
            <person name="Han J."/>
            <person name="Lapidus A."/>
            <person name="Cheng J.-F."/>
            <person name="Goodwin L."/>
            <person name="Pitluck S."/>
            <person name="Peters L."/>
            <person name="Ovchinnikova G."/>
            <person name="Teshima H."/>
            <person name="Detter J.C."/>
            <person name="Han C."/>
            <person name="Tapia R."/>
            <person name="Land M."/>
            <person name="Hauser L."/>
            <person name="Kyrpides N."/>
            <person name="Ivanova N."/>
            <person name="Pagani I."/>
            <person name="Imachi H."/>
            <person name="Tamaki H."/>
            <person name="Sekiguchi Y."/>
            <person name="Kamagata Y."/>
            <person name="Cadillo-Quiroz H."/>
            <person name="Zinder S."/>
            <person name="Liu W.-T."/>
            <person name="Woyke T."/>
        </authorList>
    </citation>
    <scope>NUCLEOTIDE SEQUENCE [LARGE SCALE GENOMIC DNA]</scope>
    <source>
        <strain evidence="6">DSM 22288 / NBRC 105244 / SMSP</strain>
    </source>
</reference>
<dbReference type="PANTHER" id="PTHR35936">
    <property type="entry name" value="MEMBRANE-BOUND LYTIC MUREIN TRANSGLYCOSYLASE F"/>
    <property type="match status" value="1"/>
</dbReference>
<dbReference type="OrthoDB" id="116953at2157"/>
<dbReference type="SUPFAM" id="SSF53850">
    <property type="entry name" value="Periplasmic binding protein-like II"/>
    <property type="match status" value="1"/>
</dbReference>
<dbReference type="InterPro" id="IPR036890">
    <property type="entry name" value="HATPase_C_sf"/>
</dbReference>
<dbReference type="Gene3D" id="3.40.190.10">
    <property type="entry name" value="Periplasmic binding protein-like II"/>
    <property type="match status" value="2"/>
</dbReference>
<dbReference type="Pfam" id="PF02518">
    <property type="entry name" value="HATPase_c"/>
    <property type="match status" value="1"/>
</dbReference>
<accession>L0H9Q4</accession>
<dbReference type="eggNOG" id="arCOG02378">
    <property type="taxonomic scope" value="Archaea"/>
</dbReference>